<dbReference type="RefSeq" id="WP_207352882.1">
    <property type="nucleotide sequence ID" value="NZ_JAFMPY010000035.1"/>
</dbReference>
<keyword evidence="12" id="KW-0472">Membrane</keyword>
<keyword evidence="6" id="KW-0418">Kinase</keyword>
<feature type="transmembrane region" description="Helical" evidence="12">
    <location>
        <begin position="6"/>
        <end position="31"/>
    </location>
</feature>
<dbReference type="PROSITE" id="PS50885">
    <property type="entry name" value="HAMP"/>
    <property type="match status" value="1"/>
</dbReference>
<dbReference type="Proteomes" id="UP000664288">
    <property type="component" value="Unassembled WGS sequence"/>
</dbReference>
<evidence type="ECO:0000256" key="11">
    <source>
        <dbReference type="SAM" id="MobiDB-lite"/>
    </source>
</evidence>
<feature type="modified residue" description="Phosphohistidine" evidence="8">
    <location>
        <position position="852"/>
    </location>
</feature>
<organism evidence="17 18">
    <name type="scientific">Jiella sonneratiae</name>
    <dbReference type="NCBI Taxonomy" id="2816856"/>
    <lineage>
        <taxon>Bacteria</taxon>
        <taxon>Pseudomonadati</taxon>
        <taxon>Pseudomonadota</taxon>
        <taxon>Alphaproteobacteria</taxon>
        <taxon>Hyphomicrobiales</taxon>
        <taxon>Aurantimonadaceae</taxon>
        <taxon>Jiella</taxon>
    </lineage>
</organism>
<dbReference type="Gene3D" id="3.30.565.10">
    <property type="entry name" value="Histidine kinase-like ATPase, C-terminal domain"/>
    <property type="match status" value="1"/>
</dbReference>
<comment type="subcellular location">
    <subcellularLocation>
        <location evidence="2">Membrane</location>
    </subcellularLocation>
</comment>
<feature type="domain" description="HPt" evidence="16">
    <location>
        <begin position="811"/>
        <end position="905"/>
    </location>
</feature>
<evidence type="ECO:0000256" key="9">
    <source>
        <dbReference type="PROSITE-ProRule" id="PRU00169"/>
    </source>
</evidence>
<evidence type="ECO:0000256" key="6">
    <source>
        <dbReference type="ARBA" id="ARBA00022777"/>
    </source>
</evidence>
<dbReference type="Gene3D" id="1.20.120.160">
    <property type="entry name" value="HPT domain"/>
    <property type="match status" value="1"/>
</dbReference>
<dbReference type="SUPFAM" id="SSF47226">
    <property type="entry name" value="Histidine-containing phosphotransfer domain, HPT domain"/>
    <property type="match status" value="1"/>
</dbReference>
<dbReference type="SUPFAM" id="SSF52172">
    <property type="entry name" value="CheY-like"/>
    <property type="match status" value="1"/>
</dbReference>
<comment type="catalytic activity">
    <reaction evidence="1">
        <text>ATP + protein L-histidine = ADP + protein N-phospho-L-histidine.</text>
        <dbReference type="EC" id="2.7.13.3"/>
    </reaction>
</comment>
<feature type="coiled-coil region" evidence="10">
    <location>
        <begin position="239"/>
        <end position="273"/>
    </location>
</feature>
<dbReference type="InterPro" id="IPR001789">
    <property type="entry name" value="Sig_transdc_resp-reg_receiver"/>
</dbReference>
<dbReference type="CDD" id="cd17546">
    <property type="entry name" value="REC_hyHK_CKI1_RcsC-like"/>
    <property type="match status" value="1"/>
</dbReference>
<evidence type="ECO:0000256" key="4">
    <source>
        <dbReference type="ARBA" id="ARBA00022553"/>
    </source>
</evidence>
<evidence type="ECO:0000259" key="16">
    <source>
        <dbReference type="PROSITE" id="PS50894"/>
    </source>
</evidence>
<dbReference type="InterPro" id="IPR036641">
    <property type="entry name" value="HPT_dom_sf"/>
</dbReference>
<dbReference type="Pfam" id="PF00072">
    <property type="entry name" value="Response_reg"/>
    <property type="match status" value="1"/>
</dbReference>
<dbReference type="PRINTS" id="PR00344">
    <property type="entry name" value="BCTRLSENSOR"/>
</dbReference>
<dbReference type="PROSITE" id="PS50109">
    <property type="entry name" value="HIS_KIN"/>
    <property type="match status" value="1"/>
</dbReference>
<evidence type="ECO:0000259" key="13">
    <source>
        <dbReference type="PROSITE" id="PS50109"/>
    </source>
</evidence>
<reference evidence="17 18" key="1">
    <citation type="submission" date="2021-03" db="EMBL/GenBank/DDBJ databases">
        <title>Whole genome sequence of Jiella sp. MQZ13P-4.</title>
        <authorList>
            <person name="Tuo L."/>
        </authorList>
    </citation>
    <scope>NUCLEOTIDE SEQUENCE [LARGE SCALE GENOMIC DNA]</scope>
    <source>
        <strain evidence="17 18">MQZ13P-4</strain>
    </source>
</reference>
<dbReference type="InterPro" id="IPR003594">
    <property type="entry name" value="HATPase_dom"/>
</dbReference>
<keyword evidence="4 9" id="KW-0597">Phosphoprotein</keyword>
<dbReference type="SUPFAM" id="SSF55874">
    <property type="entry name" value="ATPase domain of HSP90 chaperone/DNA topoisomerase II/histidine kinase"/>
    <property type="match status" value="1"/>
</dbReference>
<dbReference type="InterPro" id="IPR008207">
    <property type="entry name" value="Sig_transdc_His_kin_Hpt_dom"/>
</dbReference>
<dbReference type="PROSITE" id="PS51257">
    <property type="entry name" value="PROKAR_LIPOPROTEIN"/>
    <property type="match status" value="1"/>
</dbReference>
<gene>
    <name evidence="17" type="ORF">J1C47_21590</name>
</gene>
<sequence length="917" mass="97487">MPWRTLGFRLSLVVVVAVILAVGCTVGFFLVQDFRQTVEAERSRLRSSAAAFAAASSAAVAAKDRRGVLQVIRGIRGLAHVDYADVTTPDGRPLAEIGTAESLVSSDRSLGTDGLLAIFLADTISDRVEIRDGGGTVGWLSIHADVGWLRERFWNGLLITVLFCASVLVLAVAAAWWLIARIVRPLRSLADEFTSIGLKSDLSKRLAASSKDEVGVLSSAFNDMFARIEERDLLLRRHRETLEETVLERTAEMRAAKEEAEEANAAKSEFLATVSHEIRTPMSGMLVMAEMLSKAPLAEQPSRYAEIILRSGRGMLNILNDILDLSKIEAGRLELEAIPLAIDTLVEDVASLFAERAREKSLSIALLVAADVPQEIVGDPVRISQVLTNLVNNGLKFTQTGGVTVEVRCLSPLSGGSRQRLGFFVRDTGIGIPAERLDRLFSRFSQADSTIARKFGGTGLGLAISRQLVEAMGGTIRATSEERVGSCFSFEIDVAVARPATAAAGLDDRRILLLDDDPLTRAAAAAMLAERGATVLDSSLDDVAADDAAACDLVLASGAALRRHRAVAALGPRCPVVRLRADGPGAEAGPKTGPETGLDGEIALPLRRCDVARLAECLRAGDFSPLRPSDAGRVVTQEVGHPDLKVLVVDDGAVNREVLKEALASFSVAAALAESGTDALRLAETTAYDVVFMDCSMPGMDGYEATRRMRRLEARIARPRALIVALTAHGRDVDADGWRSAGMDAYLTKPFTVAEIGAVLAAAGRPPAAAESADETRDPRQASAPNHDTHPAWRDMPVLDGETVAMLKELSDRHGAEFLGRIVGLFESNAPQALADLREADGDYAETARLAHALKSMCGSAGAGRAAAIAAAMEASAKAEETVAAELYGALETALEESRRQLAALVPPPPASAARLG</sequence>
<evidence type="ECO:0000313" key="17">
    <source>
        <dbReference type="EMBL" id="MBO0906252.1"/>
    </source>
</evidence>
<evidence type="ECO:0000256" key="12">
    <source>
        <dbReference type="SAM" id="Phobius"/>
    </source>
</evidence>
<feature type="transmembrane region" description="Helical" evidence="12">
    <location>
        <begin position="157"/>
        <end position="179"/>
    </location>
</feature>
<dbReference type="Pfam" id="PF00512">
    <property type="entry name" value="HisKA"/>
    <property type="match status" value="1"/>
</dbReference>
<dbReference type="PROSITE" id="PS50110">
    <property type="entry name" value="RESPONSE_REGULATORY"/>
    <property type="match status" value="1"/>
</dbReference>
<keyword evidence="12" id="KW-1133">Transmembrane helix</keyword>
<proteinExistence type="predicted"/>
<evidence type="ECO:0000256" key="1">
    <source>
        <dbReference type="ARBA" id="ARBA00000085"/>
    </source>
</evidence>
<dbReference type="Pfam" id="PF02518">
    <property type="entry name" value="HATPase_c"/>
    <property type="match status" value="1"/>
</dbReference>
<keyword evidence="10" id="KW-0175">Coiled coil</keyword>
<dbReference type="CDD" id="cd16922">
    <property type="entry name" value="HATPase_EvgS-ArcB-TorS-like"/>
    <property type="match status" value="1"/>
</dbReference>
<dbReference type="EC" id="2.7.13.3" evidence="3"/>
<dbReference type="SMART" id="SM00448">
    <property type="entry name" value="REC"/>
    <property type="match status" value="1"/>
</dbReference>
<dbReference type="Pfam" id="PF00672">
    <property type="entry name" value="HAMP"/>
    <property type="match status" value="1"/>
</dbReference>
<dbReference type="PROSITE" id="PS50894">
    <property type="entry name" value="HPT"/>
    <property type="match status" value="1"/>
</dbReference>
<dbReference type="InterPro" id="IPR003660">
    <property type="entry name" value="HAMP_dom"/>
</dbReference>
<keyword evidence="7" id="KW-0902">Two-component regulatory system</keyword>
<feature type="domain" description="HAMP" evidence="15">
    <location>
        <begin position="180"/>
        <end position="233"/>
    </location>
</feature>
<dbReference type="InterPro" id="IPR003661">
    <property type="entry name" value="HisK_dim/P_dom"/>
</dbReference>
<name>A0ABS3J9A4_9HYPH</name>
<evidence type="ECO:0000259" key="15">
    <source>
        <dbReference type="PROSITE" id="PS50885"/>
    </source>
</evidence>
<protein>
    <recommendedName>
        <fullName evidence="3">histidine kinase</fullName>
        <ecNumber evidence="3">2.7.13.3</ecNumber>
    </recommendedName>
</protein>
<evidence type="ECO:0000313" key="18">
    <source>
        <dbReference type="Proteomes" id="UP000664288"/>
    </source>
</evidence>
<dbReference type="EMBL" id="JAFMPY010000035">
    <property type="protein sequence ID" value="MBO0906252.1"/>
    <property type="molecule type" value="Genomic_DNA"/>
</dbReference>
<dbReference type="PANTHER" id="PTHR45339:SF6">
    <property type="entry name" value="SENSORY HISTIDINE PROTEIN KINASE"/>
    <property type="match status" value="1"/>
</dbReference>
<dbReference type="InterPro" id="IPR036097">
    <property type="entry name" value="HisK_dim/P_sf"/>
</dbReference>
<feature type="domain" description="Histidine kinase" evidence="13">
    <location>
        <begin position="273"/>
        <end position="496"/>
    </location>
</feature>
<dbReference type="InterPro" id="IPR004358">
    <property type="entry name" value="Sig_transdc_His_kin-like_C"/>
</dbReference>
<dbReference type="Gene3D" id="6.10.340.10">
    <property type="match status" value="1"/>
</dbReference>
<dbReference type="CDD" id="cd00082">
    <property type="entry name" value="HisKA"/>
    <property type="match status" value="1"/>
</dbReference>
<feature type="modified residue" description="4-aspartylphosphate" evidence="9">
    <location>
        <position position="694"/>
    </location>
</feature>
<dbReference type="InterPro" id="IPR011006">
    <property type="entry name" value="CheY-like_superfamily"/>
</dbReference>
<accession>A0ABS3J9A4</accession>
<dbReference type="PANTHER" id="PTHR45339">
    <property type="entry name" value="HYBRID SIGNAL TRANSDUCTION HISTIDINE KINASE J"/>
    <property type="match status" value="1"/>
</dbReference>
<feature type="domain" description="Response regulatory" evidence="14">
    <location>
        <begin position="645"/>
        <end position="764"/>
    </location>
</feature>
<evidence type="ECO:0000256" key="2">
    <source>
        <dbReference type="ARBA" id="ARBA00004370"/>
    </source>
</evidence>
<keyword evidence="5" id="KW-0808">Transferase</keyword>
<dbReference type="CDD" id="cd06225">
    <property type="entry name" value="HAMP"/>
    <property type="match status" value="1"/>
</dbReference>
<dbReference type="SMART" id="SM00388">
    <property type="entry name" value="HisKA"/>
    <property type="match status" value="1"/>
</dbReference>
<evidence type="ECO:0000256" key="7">
    <source>
        <dbReference type="ARBA" id="ARBA00023012"/>
    </source>
</evidence>
<dbReference type="InterPro" id="IPR036890">
    <property type="entry name" value="HATPase_C_sf"/>
</dbReference>
<feature type="region of interest" description="Disordered" evidence="11">
    <location>
        <begin position="767"/>
        <end position="794"/>
    </location>
</feature>
<dbReference type="SUPFAM" id="SSF47384">
    <property type="entry name" value="Homodimeric domain of signal transducing histidine kinase"/>
    <property type="match status" value="1"/>
</dbReference>
<dbReference type="Pfam" id="PF01627">
    <property type="entry name" value="Hpt"/>
    <property type="match status" value="1"/>
</dbReference>
<dbReference type="SMART" id="SM00387">
    <property type="entry name" value="HATPase_c"/>
    <property type="match status" value="1"/>
</dbReference>
<dbReference type="Gene3D" id="3.40.50.2300">
    <property type="match status" value="1"/>
</dbReference>
<evidence type="ECO:0000256" key="8">
    <source>
        <dbReference type="PROSITE-ProRule" id="PRU00110"/>
    </source>
</evidence>
<keyword evidence="18" id="KW-1185">Reference proteome</keyword>
<dbReference type="SUPFAM" id="SSF158472">
    <property type="entry name" value="HAMP domain-like"/>
    <property type="match status" value="1"/>
</dbReference>
<evidence type="ECO:0000256" key="3">
    <source>
        <dbReference type="ARBA" id="ARBA00012438"/>
    </source>
</evidence>
<evidence type="ECO:0000256" key="10">
    <source>
        <dbReference type="SAM" id="Coils"/>
    </source>
</evidence>
<evidence type="ECO:0000259" key="14">
    <source>
        <dbReference type="PROSITE" id="PS50110"/>
    </source>
</evidence>
<dbReference type="Gene3D" id="1.10.287.130">
    <property type="match status" value="1"/>
</dbReference>
<evidence type="ECO:0000256" key="5">
    <source>
        <dbReference type="ARBA" id="ARBA00022679"/>
    </source>
</evidence>
<comment type="caution">
    <text evidence="17">The sequence shown here is derived from an EMBL/GenBank/DDBJ whole genome shotgun (WGS) entry which is preliminary data.</text>
</comment>
<dbReference type="SMART" id="SM00304">
    <property type="entry name" value="HAMP"/>
    <property type="match status" value="1"/>
</dbReference>
<dbReference type="InterPro" id="IPR005467">
    <property type="entry name" value="His_kinase_dom"/>
</dbReference>
<keyword evidence="12" id="KW-0812">Transmembrane</keyword>